<dbReference type="RefSeq" id="XP_067759483.1">
    <property type="nucleotide sequence ID" value="XM_067903045.1"/>
</dbReference>
<dbReference type="KEGG" id="phet:94293122"/>
<dbReference type="Proteomes" id="UP000674318">
    <property type="component" value="Chromosome 6"/>
</dbReference>
<comment type="caution">
    <text evidence="2">The sequence shown here is derived from an EMBL/GenBank/DDBJ whole genome shotgun (WGS) entry which is preliminary data.</text>
</comment>
<dbReference type="AlphaFoldDB" id="A0A836LKC7"/>
<reference evidence="2 3" key="1">
    <citation type="submission" date="2021-02" db="EMBL/GenBank/DDBJ databases">
        <title>Porcisia hertigi Genome sequencing and assembly.</title>
        <authorList>
            <person name="Almutairi H."/>
            <person name="Gatherer D."/>
        </authorList>
    </citation>
    <scope>NUCLEOTIDE SEQUENCE [LARGE SCALE GENOMIC DNA]</scope>
    <source>
        <strain evidence="2 3">C119</strain>
    </source>
</reference>
<feature type="region of interest" description="Disordered" evidence="1">
    <location>
        <begin position="790"/>
        <end position="809"/>
    </location>
</feature>
<feature type="region of interest" description="Disordered" evidence="1">
    <location>
        <begin position="216"/>
        <end position="250"/>
    </location>
</feature>
<dbReference type="EMBL" id="JAFJZO010000006">
    <property type="protein sequence ID" value="KAG5511162.1"/>
    <property type="molecule type" value="Genomic_DNA"/>
</dbReference>
<sequence>MKPMPNCTGLPASADGVSSDDERAPDLEVEASPPQDDVPPAGEGVKSDVNASYFSDYAPGPVSWEDQSPLPPLPSLGVEVKEDNDACNRKLLPHFVSYGDSVQAMAHVAEEGDADVFCDAERRLTMASCREASSLPPLPKLDATAHLTKSTGFTAPLKGREVRCNNWMDPLRAPSTRFSKDAAVVHPETPHPSEAMPFRGQSLSDFPVCASESRRERWRDRLTSHRGPSVMLSTGTGGPSPPPRSELSATASCTANGDARGRHRMSNVSSSRASGLDSMNAVHVLPLSPLSANGHEKDSVGGVGVWTASPTTSPRVTPRSYDSQISLSPRNGSALANSPPQGSRTIAATTSMAQPTREDVPLKPAMILAPERAEVAVPGMHVVRDRLPRGAPLILQCTGDVQTPTRTLLVDATQMEDDESEVEKALTAGLHTNVYKETGERSGLSFSSSFSGDEALFLKYGQRGSNSGPAELSRSPKPGPGAINSRTLHVTRSSSPLVSLADAQFFANDPATVVCQQRPESHHGLDASPSRLPPHMWKEEMNAAPDLIDFSVQTEALGSSQQGESLILCEYSVEPIPASCDASASSEVCHRYPVPPCQPFLTSKATGATAPSAAFSAESRALFSASQNMKQLQVDDQDTGGIWARPRPEAPFSPCRIHLEGDVDHAVPHTDTHLPQCVAHSTARSVHDLSNTAATDRHKVRQVIESVEEVPAADRRFLHSPHWTTDVPGGGDQTQCGWGSAPPFTKLRHYVDCVEDLRVTASSSALAAPFDESDSLALKRERERALHALLVQQTQRPDSSGSPPRSYEYADRRESVHSAHSIAPAAHYVSAQERRRGQRLAAESERARLSLVLAVCEAVRPHARDLLFVFLLLMEESRIRHSHTLRGTVQSHSEPTLTHSTTCCPHLDSAALGESRVTYYTCAEAVNCVLERHGVTCVRATRELCRRVVAWCQYYHNCHTQPSEPELLLDSLRGTADETSVEYAAFISALLEFAAQYPNL</sequence>
<organism evidence="2 3">
    <name type="scientific">Porcisia hertigi</name>
    <dbReference type="NCBI Taxonomy" id="2761500"/>
    <lineage>
        <taxon>Eukaryota</taxon>
        <taxon>Discoba</taxon>
        <taxon>Euglenozoa</taxon>
        <taxon>Kinetoplastea</taxon>
        <taxon>Metakinetoplastina</taxon>
        <taxon>Trypanosomatida</taxon>
        <taxon>Trypanosomatidae</taxon>
        <taxon>Leishmaniinae</taxon>
        <taxon>Porcisia</taxon>
    </lineage>
</organism>
<proteinExistence type="predicted"/>
<evidence type="ECO:0000256" key="1">
    <source>
        <dbReference type="SAM" id="MobiDB-lite"/>
    </source>
</evidence>
<feature type="region of interest" description="Disordered" evidence="1">
    <location>
        <begin position="1"/>
        <end position="48"/>
    </location>
</feature>
<feature type="region of interest" description="Disordered" evidence="1">
    <location>
        <begin position="461"/>
        <end position="484"/>
    </location>
</feature>
<protein>
    <submittedName>
        <fullName evidence="2">Uncharacterized protein</fullName>
    </submittedName>
</protein>
<feature type="region of interest" description="Disordered" evidence="1">
    <location>
        <begin position="309"/>
        <end position="345"/>
    </location>
</feature>
<accession>A0A836LKC7</accession>
<name>A0A836LKC7_9TRYP</name>
<feature type="region of interest" description="Disordered" evidence="1">
    <location>
        <begin position="255"/>
        <end position="274"/>
    </location>
</feature>
<dbReference type="OrthoDB" id="264437at2759"/>
<evidence type="ECO:0000313" key="2">
    <source>
        <dbReference type="EMBL" id="KAG5511162.1"/>
    </source>
</evidence>
<gene>
    <name evidence="2" type="ORF">JKF63_07104</name>
</gene>
<keyword evidence="3" id="KW-1185">Reference proteome</keyword>
<evidence type="ECO:0000313" key="3">
    <source>
        <dbReference type="Proteomes" id="UP000674318"/>
    </source>
</evidence>
<feature type="compositionally biased region" description="Polar residues" evidence="1">
    <location>
        <begin position="791"/>
        <end position="803"/>
    </location>
</feature>
<dbReference type="GeneID" id="94293122"/>